<keyword evidence="10" id="KW-1185">Reference proteome</keyword>
<dbReference type="PRINTS" id="PR00344">
    <property type="entry name" value="BCTRLSENSOR"/>
</dbReference>
<keyword evidence="3" id="KW-0808">Transferase</keyword>
<dbReference type="InterPro" id="IPR004358">
    <property type="entry name" value="Sig_transdc_His_kin-like_C"/>
</dbReference>
<dbReference type="InterPro" id="IPR005467">
    <property type="entry name" value="His_kinase_dom"/>
</dbReference>
<keyword evidence="9" id="KW-0067">ATP-binding</keyword>
<feature type="transmembrane region" description="Helical" evidence="7">
    <location>
        <begin position="6"/>
        <end position="32"/>
    </location>
</feature>
<evidence type="ECO:0000259" key="8">
    <source>
        <dbReference type="PROSITE" id="PS50109"/>
    </source>
</evidence>
<dbReference type="SMART" id="SM00387">
    <property type="entry name" value="HATPase_c"/>
    <property type="match status" value="1"/>
</dbReference>
<keyword evidence="9" id="KW-0547">Nucleotide-binding</keyword>
<keyword evidence="7" id="KW-0472">Membrane</keyword>
<sequence>MEEEGNQIIFILFSGAFLAALMATFVVSMVILHRQRQVHNKQKMDQIKAEYEKTILNIENEIQQDTLKHIGRELHDNIGQLLSLSKLYLASSKPEKQAEGRQLINQIITEVRGLSKTLNLDWVESISLEEFISQQLDKIKSTGFCEVVFNREDENWELDKDQKLVLIRVIQECLNNAIKHASPNLIKILMEKQEGERAIRISDDGIGFDTSLSSQGSGMTNLRKRMETIGGNFQITSSPGQGTDIILSLPI</sequence>
<organism evidence="9 10">
    <name type="scientific">Algoriphagus limi</name>
    <dbReference type="NCBI Taxonomy" id="2975273"/>
    <lineage>
        <taxon>Bacteria</taxon>
        <taxon>Pseudomonadati</taxon>
        <taxon>Bacteroidota</taxon>
        <taxon>Cytophagia</taxon>
        <taxon>Cytophagales</taxon>
        <taxon>Cyclobacteriaceae</taxon>
        <taxon>Algoriphagus</taxon>
    </lineage>
</organism>
<gene>
    <name evidence="9" type="ORF">NY014_10260</name>
</gene>
<dbReference type="PANTHER" id="PTHR24421:SF10">
    <property type="entry name" value="NITRATE_NITRITE SENSOR PROTEIN NARQ"/>
    <property type="match status" value="1"/>
</dbReference>
<evidence type="ECO:0000256" key="4">
    <source>
        <dbReference type="ARBA" id="ARBA00022777"/>
    </source>
</evidence>
<evidence type="ECO:0000313" key="10">
    <source>
        <dbReference type="Proteomes" id="UP001206788"/>
    </source>
</evidence>
<evidence type="ECO:0000256" key="5">
    <source>
        <dbReference type="ARBA" id="ARBA00023012"/>
    </source>
</evidence>
<dbReference type="Pfam" id="PF02518">
    <property type="entry name" value="HATPase_c"/>
    <property type="match status" value="1"/>
</dbReference>
<keyword evidence="7" id="KW-0812">Transmembrane</keyword>
<dbReference type="GO" id="GO:0005524">
    <property type="term" value="F:ATP binding"/>
    <property type="evidence" value="ECO:0007669"/>
    <property type="project" value="UniProtKB-KW"/>
</dbReference>
<dbReference type="InterPro" id="IPR036890">
    <property type="entry name" value="HATPase_C_sf"/>
</dbReference>
<dbReference type="PROSITE" id="PS50109">
    <property type="entry name" value="HIS_KIN"/>
    <property type="match status" value="1"/>
</dbReference>
<dbReference type="EC" id="2.7.13.3" evidence="2"/>
<name>A0ABT2G6C7_9BACT</name>
<evidence type="ECO:0000256" key="1">
    <source>
        <dbReference type="ARBA" id="ARBA00000085"/>
    </source>
</evidence>
<comment type="catalytic activity">
    <reaction evidence="1">
        <text>ATP + protein L-histidine = ADP + protein N-phospho-L-histidine.</text>
        <dbReference type="EC" id="2.7.13.3"/>
    </reaction>
</comment>
<dbReference type="InterPro" id="IPR050482">
    <property type="entry name" value="Sensor_HK_TwoCompSys"/>
</dbReference>
<reference evidence="9 10" key="1">
    <citation type="submission" date="2022-08" db="EMBL/GenBank/DDBJ databases">
        <title>Algoriphagus sp. CAU 1643 isolated from mud.</title>
        <authorList>
            <person name="Kim W."/>
        </authorList>
    </citation>
    <scope>NUCLEOTIDE SEQUENCE [LARGE SCALE GENOMIC DNA]</scope>
    <source>
        <strain evidence="9 10">CAU 1643</strain>
    </source>
</reference>
<keyword evidence="5" id="KW-0902">Two-component regulatory system</keyword>
<keyword evidence="4" id="KW-0418">Kinase</keyword>
<dbReference type="InterPro" id="IPR003594">
    <property type="entry name" value="HATPase_dom"/>
</dbReference>
<feature type="domain" description="Histidine kinase" evidence="8">
    <location>
        <begin position="69"/>
        <end position="251"/>
    </location>
</feature>
<dbReference type="EMBL" id="JANWGH010000002">
    <property type="protein sequence ID" value="MCS5490816.1"/>
    <property type="molecule type" value="Genomic_DNA"/>
</dbReference>
<dbReference type="PANTHER" id="PTHR24421">
    <property type="entry name" value="NITRATE/NITRITE SENSOR PROTEIN NARX-RELATED"/>
    <property type="match status" value="1"/>
</dbReference>
<keyword evidence="7" id="KW-1133">Transmembrane helix</keyword>
<dbReference type="Proteomes" id="UP001206788">
    <property type="component" value="Unassembled WGS sequence"/>
</dbReference>
<comment type="caution">
    <text evidence="9">The sequence shown here is derived from an EMBL/GenBank/DDBJ whole genome shotgun (WGS) entry which is preliminary data.</text>
</comment>
<proteinExistence type="predicted"/>
<feature type="coiled-coil region" evidence="6">
    <location>
        <begin position="41"/>
        <end position="68"/>
    </location>
</feature>
<protein>
    <recommendedName>
        <fullName evidence="2">histidine kinase</fullName>
        <ecNumber evidence="2">2.7.13.3</ecNumber>
    </recommendedName>
</protein>
<accession>A0ABT2G6C7</accession>
<dbReference type="CDD" id="cd16917">
    <property type="entry name" value="HATPase_UhpB-NarQ-NarX-like"/>
    <property type="match status" value="1"/>
</dbReference>
<evidence type="ECO:0000256" key="6">
    <source>
        <dbReference type="SAM" id="Coils"/>
    </source>
</evidence>
<keyword evidence="6" id="KW-0175">Coiled coil</keyword>
<evidence type="ECO:0000256" key="3">
    <source>
        <dbReference type="ARBA" id="ARBA00022679"/>
    </source>
</evidence>
<dbReference type="SUPFAM" id="SSF55874">
    <property type="entry name" value="ATPase domain of HSP90 chaperone/DNA topoisomerase II/histidine kinase"/>
    <property type="match status" value="1"/>
</dbReference>
<evidence type="ECO:0000313" key="9">
    <source>
        <dbReference type="EMBL" id="MCS5490816.1"/>
    </source>
</evidence>
<dbReference type="Gene3D" id="3.30.565.10">
    <property type="entry name" value="Histidine kinase-like ATPase, C-terminal domain"/>
    <property type="match status" value="1"/>
</dbReference>
<evidence type="ECO:0000256" key="2">
    <source>
        <dbReference type="ARBA" id="ARBA00012438"/>
    </source>
</evidence>
<evidence type="ECO:0000256" key="7">
    <source>
        <dbReference type="SAM" id="Phobius"/>
    </source>
</evidence>